<dbReference type="EMBL" id="BDQX01000039">
    <property type="protein sequence ID" value="GBG06262.1"/>
    <property type="molecule type" value="Genomic_DNA"/>
</dbReference>
<dbReference type="Gene3D" id="3.40.720.10">
    <property type="entry name" value="Alkaline Phosphatase, subunit A"/>
    <property type="match status" value="1"/>
</dbReference>
<accession>A0A2R5EI46</accession>
<dbReference type="Pfam" id="PF01663">
    <property type="entry name" value="Phosphodiest"/>
    <property type="match status" value="1"/>
</dbReference>
<sequence length="258" mass="28878">MNHKVLLILVDGMRPDSLSVSGHPYIEQLKEKASYTLSARTVMPSVTLPCHMSLFHSVPPERHGIMDNIYTPQVRPIDGLCEQLKASNKTSALFYNWEQLRDVARPGSTAHSCFISGSNYGYDVTNRLLTDHSIAFINEHAPDFTFLYLGDVDEVGHKYGWMSKEYIEAVYLSWDCIEKAVHAIPEHYNVIVTSDHGGHDRTHGTLMPEDMTIPLFIKGRAFASGAALPEANIIDIAPTIVRLIDVSPNRDWEGKSLV</sequence>
<dbReference type="RefSeq" id="WP_108991604.1">
    <property type="nucleotide sequence ID" value="NZ_BDQX01000039.1"/>
</dbReference>
<dbReference type="Proteomes" id="UP000245202">
    <property type="component" value="Unassembled WGS sequence"/>
</dbReference>
<evidence type="ECO:0000313" key="2">
    <source>
        <dbReference type="Proteomes" id="UP000245202"/>
    </source>
</evidence>
<evidence type="ECO:0000313" key="1">
    <source>
        <dbReference type="EMBL" id="GBG06262.1"/>
    </source>
</evidence>
<protein>
    <recommendedName>
        <fullName evidence="3">Nucleotide pyrophosphatase</fullName>
    </recommendedName>
</protein>
<dbReference type="PANTHER" id="PTHR10151">
    <property type="entry name" value="ECTONUCLEOTIDE PYROPHOSPHATASE/PHOSPHODIESTERASE"/>
    <property type="match status" value="1"/>
</dbReference>
<evidence type="ECO:0008006" key="3">
    <source>
        <dbReference type="Google" id="ProtNLM"/>
    </source>
</evidence>
<dbReference type="PANTHER" id="PTHR10151:SF120">
    <property type="entry name" value="BIS(5'-ADENOSYL)-TRIPHOSPHATASE"/>
    <property type="match status" value="1"/>
</dbReference>
<comment type="caution">
    <text evidence="1">The sequence shown here is derived from an EMBL/GenBank/DDBJ whole genome shotgun (WGS) entry which is preliminary data.</text>
</comment>
<dbReference type="AlphaFoldDB" id="A0A2R5EI46"/>
<dbReference type="GO" id="GO:0016787">
    <property type="term" value="F:hydrolase activity"/>
    <property type="evidence" value="ECO:0007669"/>
    <property type="project" value="UniProtKB-ARBA"/>
</dbReference>
<name>A0A2R5EI46_9BACL</name>
<dbReference type="SUPFAM" id="SSF53649">
    <property type="entry name" value="Alkaline phosphatase-like"/>
    <property type="match status" value="1"/>
</dbReference>
<reference evidence="1 2" key="1">
    <citation type="submission" date="2017-08" db="EMBL/GenBank/DDBJ databases">
        <title>Substantial Increase in Enzyme Production by Combined Drug-Resistance Mutations in Paenibacillus agaridevorans.</title>
        <authorList>
            <person name="Tanaka Y."/>
            <person name="Funane K."/>
            <person name="Hosaka T."/>
            <person name="Shiwa Y."/>
            <person name="Fujita N."/>
            <person name="Miyazaki T."/>
            <person name="Yoshikawa H."/>
            <person name="Murakami K."/>
            <person name="Kasahara K."/>
            <person name="Inaoka T."/>
            <person name="Hiraga Y."/>
            <person name="Ochi K."/>
        </authorList>
    </citation>
    <scope>NUCLEOTIDE SEQUENCE [LARGE SCALE GENOMIC DNA]</scope>
    <source>
        <strain evidence="1 2">T-3040</strain>
    </source>
</reference>
<proteinExistence type="predicted"/>
<keyword evidence="2" id="KW-1185">Reference proteome</keyword>
<dbReference type="InterPro" id="IPR017850">
    <property type="entry name" value="Alkaline_phosphatase_core_sf"/>
</dbReference>
<dbReference type="InterPro" id="IPR002591">
    <property type="entry name" value="Phosphodiest/P_Trfase"/>
</dbReference>
<organism evidence="1 2">
    <name type="scientific">Paenibacillus agaridevorans</name>
    <dbReference type="NCBI Taxonomy" id="171404"/>
    <lineage>
        <taxon>Bacteria</taxon>
        <taxon>Bacillati</taxon>
        <taxon>Bacillota</taxon>
        <taxon>Bacilli</taxon>
        <taxon>Bacillales</taxon>
        <taxon>Paenibacillaceae</taxon>
        <taxon>Paenibacillus</taxon>
    </lineage>
</organism>
<gene>
    <name evidence="1" type="ORF">PAT3040_00779</name>
</gene>